<dbReference type="InterPro" id="IPR004159">
    <property type="entry name" value="Put_SAM_MeTrfase"/>
</dbReference>
<dbReference type="PANTHER" id="PTHR10108">
    <property type="entry name" value="SAM-DEPENDENT METHYLTRANSFERASE"/>
    <property type="match status" value="1"/>
</dbReference>
<keyword evidence="4 8" id="KW-0808">Transferase</keyword>
<evidence type="ECO:0000256" key="4">
    <source>
        <dbReference type="ARBA" id="ARBA00022679"/>
    </source>
</evidence>
<dbReference type="GO" id="GO:0005768">
    <property type="term" value="C:endosome"/>
    <property type="evidence" value="ECO:0007669"/>
    <property type="project" value="TreeGrafter"/>
</dbReference>
<keyword evidence="5 8" id="KW-0812">Transmembrane</keyword>
<dbReference type="GO" id="GO:0008168">
    <property type="term" value="F:methyltransferase activity"/>
    <property type="evidence" value="ECO:0007669"/>
    <property type="project" value="UniProtKB-UniRule"/>
</dbReference>
<sequence>MTKGGQLPKWIERLNAIPPRISRGSVTGITENVFVENTELWKKRAEHYKKIDHQLAETGRTVPVEDDQINTLGVIYERGLIGTYQNWCEPMSTYPRTCDFIHVDSVFSLYNDRCETEDIHLEMDRILRPEGRVIIRDDVDLLLKIKKITDAKQWEGRIVDHEKEPHEREKILFAVKQSWTAPPPLTPEQDQ</sequence>
<dbReference type="AlphaFoldDB" id="A0A6A3AXE9"/>
<keyword evidence="10" id="KW-1185">Reference proteome</keyword>
<keyword evidence="5 8" id="KW-0735">Signal-anchor</keyword>
<protein>
    <recommendedName>
        <fullName evidence="8">Methyltransferase</fullName>
        <ecNumber evidence="8">2.1.1.-</ecNumber>
    </recommendedName>
</protein>
<name>A0A6A3AXE9_HIBSY</name>
<evidence type="ECO:0000256" key="3">
    <source>
        <dbReference type="ARBA" id="ARBA00022603"/>
    </source>
</evidence>
<dbReference type="EC" id="2.1.1.-" evidence="8"/>
<comment type="subcellular location">
    <subcellularLocation>
        <location evidence="7">Endomembrane system</location>
        <topology evidence="7">Single-pass membrane protein</topology>
    </subcellularLocation>
    <subcellularLocation>
        <location evidence="1 8">Membrane</location>
        <topology evidence="1 8">Single-pass type II membrane protein</topology>
    </subcellularLocation>
</comment>
<dbReference type="Pfam" id="PF03141">
    <property type="entry name" value="Methyltransf_29"/>
    <property type="match status" value="2"/>
</dbReference>
<dbReference type="SUPFAM" id="SSF53335">
    <property type="entry name" value="S-adenosyl-L-methionine-dependent methyltransferases"/>
    <property type="match status" value="1"/>
</dbReference>
<comment type="similarity">
    <text evidence="2 8">Belongs to the methyltransferase superfamily.</text>
</comment>
<organism evidence="9 10">
    <name type="scientific">Hibiscus syriacus</name>
    <name type="common">Rose of Sharon</name>
    <dbReference type="NCBI Taxonomy" id="106335"/>
    <lineage>
        <taxon>Eukaryota</taxon>
        <taxon>Viridiplantae</taxon>
        <taxon>Streptophyta</taxon>
        <taxon>Embryophyta</taxon>
        <taxon>Tracheophyta</taxon>
        <taxon>Spermatophyta</taxon>
        <taxon>Magnoliopsida</taxon>
        <taxon>eudicotyledons</taxon>
        <taxon>Gunneridae</taxon>
        <taxon>Pentapetalae</taxon>
        <taxon>rosids</taxon>
        <taxon>malvids</taxon>
        <taxon>Malvales</taxon>
        <taxon>Malvaceae</taxon>
        <taxon>Malvoideae</taxon>
        <taxon>Hibiscus</taxon>
    </lineage>
</organism>
<gene>
    <name evidence="9" type="ORF">F3Y22_tig00110332pilonHSYRG01442</name>
</gene>
<proteinExistence type="inferred from homology"/>
<evidence type="ECO:0000256" key="2">
    <source>
        <dbReference type="ARBA" id="ARBA00008361"/>
    </source>
</evidence>
<keyword evidence="6 8" id="KW-0325">Glycoprotein</keyword>
<dbReference type="Proteomes" id="UP000436088">
    <property type="component" value="Unassembled WGS sequence"/>
</dbReference>
<evidence type="ECO:0000256" key="1">
    <source>
        <dbReference type="ARBA" id="ARBA00004606"/>
    </source>
</evidence>
<dbReference type="InterPro" id="IPR029063">
    <property type="entry name" value="SAM-dependent_MTases_sf"/>
</dbReference>
<evidence type="ECO:0000313" key="9">
    <source>
        <dbReference type="EMBL" id="KAE8709400.1"/>
    </source>
</evidence>
<reference evidence="9" key="1">
    <citation type="submission" date="2019-09" db="EMBL/GenBank/DDBJ databases">
        <title>Draft genome information of white flower Hibiscus syriacus.</title>
        <authorList>
            <person name="Kim Y.-M."/>
        </authorList>
    </citation>
    <scope>NUCLEOTIDE SEQUENCE [LARGE SCALE GENOMIC DNA]</scope>
    <source>
        <strain evidence="9">YM2019G1</strain>
    </source>
</reference>
<accession>A0A6A3AXE9</accession>
<evidence type="ECO:0000256" key="5">
    <source>
        <dbReference type="ARBA" id="ARBA00022968"/>
    </source>
</evidence>
<dbReference type="GO" id="GO:0005802">
    <property type="term" value="C:trans-Golgi network"/>
    <property type="evidence" value="ECO:0007669"/>
    <property type="project" value="TreeGrafter"/>
</dbReference>
<keyword evidence="3 8" id="KW-0489">Methyltransferase</keyword>
<dbReference type="GO" id="GO:0016020">
    <property type="term" value="C:membrane"/>
    <property type="evidence" value="ECO:0007669"/>
    <property type="project" value="UniProtKB-SubCell"/>
</dbReference>
<dbReference type="PANTHER" id="PTHR10108:SF1059">
    <property type="entry name" value="METHYLTRANSFERASE PMT15-RELATED"/>
    <property type="match status" value="1"/>
</dbReference>
<comment type="caution">
    <text evidence="9">The sequence shown here is derived from an EMBL/GenBank/DDBJ whole genome shotgun (WGS) entry which is preliminary data.</text>
</comment>
<evidence type="ECO:0000256" key="8">
    <source>
        <dbReference type="RuleBase" id="RU366043"/>
    </source>
</evidence>
<evidence type="ECO:0000256" key="7">
    <source>
        <dbReference type="ARBA" id="ARBA00037847"/>
    </source>
</evidence>
<evidence type="ECO:0000256" key="6">
    <source>
        <dbReference type="ARBA" id="ARBA00023180"/>
    </source>
</evidence>
<dbReference type="GO" id="GO:0032259">
    <property type="term" value="P:methylation"/>
    <property type="evidence" value="ECO:0007669"/>
    <property type="project" value="UniProtKB-KW"/>
</dbReference>
<dbReference type="EMBL" id="VEPZ02000937">
    <property type="protein sequence ID" value="KAE8709400.1"/>
    <property type="molecule type" value="Genomic_DNA"/>
</dbReference>
<evidence type="ECO:0000313" key="10">
    <source>
        <dbReference type="Proteomes" id="UP000436088"/>
    </source>
</evidence>